<dbReference type="KEGG" id="ssin:G7078_01720"/>
<dbReference type="EMBL" id="CP049871">
    <property type="protein sequence ID" value="QIL01632.1"/>
    <property type="molecule type" value="Genomic_DNA"/>
</dbReference>
<name>A0A6G7ZL27_9SPHN</name>
<evidence type="ECO:0000256" key="1">
    <source>
        <dbReference type="SAM" id="MobiDB-lite"/>
    </source>
</evidence>
<feature type="domain" description="G" evidence="2">
    <location>
        <begin position="6"/>
        <end position="148"/>
    </location>
</feature>
<dbReference type="InterPro" id="IPR021871">
    <property type="entry name" value="DUF3482"/>
</dbReference>
<dbReference type="Pfam" id="PF01926">
    <property type="entry name" value="MMR_HSR1"/>
    <property type="match status" value="1"/>
</dbReference>
<protein>
    <submittedName>
        <fullName evidence="3">DUF3482 domain-containing protein</fullName>
    </submittedName>
</protein>
<accession>A0A6G7ZL27</accession>
<dbReference type="GO" id="GO:0005829">
    <property type="term" value="C:cytosol"/>
    <property type="evidence" value="ECO:0007669"/>
    <property type="project" value="TreeGrafter"/>
</dbReference>
<dbReference type="Pfam" id="PF11981">
    <property type="entry name" value="DUF3482"/>
    <property type="match status" value="1"/>
</dbReference>
<reference evidence="3 4" key="1">
    <citation type="submission" date="2020-03" db="EMBL/GenBank/DDBJ databases">
        <title>Sphingomonas sp. nov., isolated from fish.</title>
        <authorList>
            <person name="Hyun D.-W."/>
            <person name="Bae J.-W."/>
        </authorList>
    </citation>
    <scope>NUCLEOTIDE SEQUENCE [LARGE SCALE GENOMIC DNA]</scope>
    <source>
        <strain evidence="3 4">HDW15C</strain>
    </source>
</reference>
<dbReference type="Gene3D" id="3.40.50.300">
    <property type="entry name" value="P-loop containing nucleotide triphosphate hydrolases"/>
    <property type="match status" value="1"/>
</dbReference>
<dbReference type="GO" id="GO:0005525">
    <property type="term" value="F:GTP binding"/>
    <property type="evidence" value="ECO:0007669"/>
    <property type="project" value="InterPro"/>
</dbReference>
<dbReference type="GO" id="GO:0002098">
    <property type="term" value="P:tRNA wobble uridine modification"/>
    <property type="evidence" value="ECO:0007669"/>
    <property type="project" value="TreeGrafter"/>
</dbReference>
<evidence type="ECO:0000259" key="2">
    <source>
        <dbReference type="Pfam" id="PF01926"/>
    </source>
</evidence>
<evidence type="ECO:0000313" key="3">
    <source>
        <dbReference type="EMBL" id="QIL01632.1"/>
    </source>
</evidence>
<feature type="region of interest" description="Disordered" evidence="1">
    <location>
        <begin position="482"/>
        <end position="506"/>
    </location>
</feature>
<dbReference type="RefSeq" id="WP_166092356.1">
    <property type="nucleotide sequence ID" value="NZ_CP049871.1"/>
</dbReference>
<dbReference type="InterPro" id="IPR027417">
    <property type="entry name" value="P-loop_NTPase"/>
</dbReference>
<dbReference type="PANTHER" id="PTHR42714:SF7">
    <property type="entry name" value="G DOMAIN-CONTAINING PROTEIN"/>
    <property type="match status" value="1"/>
</dbReference>
<evidence type="ECO:0000313" key="4">
    <source>
        <dbReference type="Proteomes" id="UP000502502"/>
    </source>
</evidence>
<dbReference type="GO" id="GO:0030488">
    <property type="term" value="P:tRNA methylation"/>
    <property type="evidence" value="ECO:0007669"/>
    <property type="project" value="TreeGrafter"/>
</dbReference>
<dbReference type="AlphaFoldDB" id="A0A6G7ZL27"/>
<proteinExistence type="predicted"/>
<feature type="compositionally biased region" description="Low complexity" evidence="1">
    <location>
        <begin position="484"/>
        <end position="506"/>
    </location>
</feature>
<gene>
    <name evidence="3" type="ORF">G7078_01720</name>
</gene>
<organism evidence="3 4">
    <name type="scientific">Sphingomonas sinipercae</name>
    <dbReference type="NCBI Taxonomy" id="2714944"/>
    <lineage>
        <taxon>Bacteria</taxon>
        <taxon>Pseudomonadati</taxon>
        <taxon>Pseudomonadota</taxon>
        <taxon>Alphaproteobacteria</taxon>
        <taxon>Sphingomonadales</taxon>
        <taxon>Sphingomonadaceae</taxon>
        <taxon>Sphingomonas</taxon>
    </lineage>
</organism>
<dbReference type="PANTHER" id="PTHR42714">
    <property type="entry name" value="TRNA MODIFICATION GTPASE GTPBP3"/>
    <property type="match status" value="1"/>
</dbReference>
<keyword evidence="4" id="KW-1185">Reference proteome</keyword>
<dbReference type="Proteomes" id="UP000502502">
    <property type="component" value="Chromosome"/>
</dbReference>
<dbReference type="InterPro" id="IPR006073">
    <property type="entry name" value="GTP-bd"/>
</dbReference>
<dbReference type="SUPFAM" id="SSF52540">
    <property type="entry name" value="P-loop containing nucleoside triphosphate hydrolases"/>
    <property type="match status" value="1"/>
</dbReference>
<sequence length="506" mass="54140">MSTVNISLVSHTNVGKTTLVRTLLQQDVGEVRDAAHVTELATGYPMVQSGDDTLMLWDTPGFGDTARLVGRLRQSGNPIGWLLTQVWDRFRDRPLWSSQQAVRNAREEADVVLYLVSAGEDPSGAAYVPLEMEVLQWVGKPILLLLNQTGPPGEASDEDADRWRQQLGANPLVRDVLTLDAFARCWVQERTLLDAVERVLDADKQAPMRRLIDAWTDRNLDRFHASMRVLASQLGEVARDREDIGDRKWHDVVRGAVLNPAGGGNSAAGERAMGKLAERLDSSIRASTDALIALHGLSGRASQEVLSRLQKDYQESAPARPGIAAVLGGLMSGAAGGLAADVAAGGLTLGGGMIVGGILGAVGAGSAAKTYNMARGEDRNAVRWSEEFYTGLIRSALLRYLAVAHFGRGRGEWEQGEHPTSWQAAVAAEVEHNRRAIKAAWGNARDAAPEQTEAALQSLLTAMAQRLLASLYPEAGPMFGNAEATPAPQSTSAVSAAPSVPATPAR</sequence>